<comment type="caution">
    <text evidence="2">The sequence shown here is derived from an EMBL/GenBank/DDBJ whole genome shotgun (WGS) entry which is preliminary data.</text>
</comment>
<keyword evidence="3" id="KW-1185">Reference proteome</keyword>
<evidence type="ECO:0000313" key="3">
    <source>
        <dbReference type="Proteomes" id="UP000077202"/>
    </source>
</evidence>
<evidence type="ECO:0000256" key="1">
    <source>
        <dbReference type="SAM" id="MobiDB-lite"/>
    </source>
</evidence>
<feature type="compositionally biased region" description="Polar residues" evidence="1">
    <location>
        <begin position="1"/>
        <end position="15"/>
    </location>
</feature>
<organism evidence="2 3">
    <name type="scientific">Marchantia polymorpha subsp. ruderalis</name>
    <dbReference type="NCBI Taxonomy" id="1480154"/>
    <lineage>
        <taxon>Eukaryota</taxon>
        <taxon>Viridiplantae</taxon>
        <taxon>Streptophyta</taxon>
        <taxon>Embryophyta</taxon>
        <taxon>Marchantiophyta</taxon>
        <taxon>Marchantiopsida</taxon>
        <taxon>Marchantiidae</taxon>
        <taxon>Marchantiales</taxon>
        <taxon>Marchantiaceae</taxon>
        <taxon>Marchantia</taxon>
    </lineage>
</organism>
<evidence type="ECO:0000313" key="2">
    <source>
        <dbReference type="EMBL" id="OAE18686.1"/>
    </source>
</evidence>
<feature type="region of interest" description="Disordered" evidence="1">
    <location>
        <begin position="1"/>
        <end position="27"/>
    </location>
</feature>
<gene>
    <name evidence="2" type="ORF">AXG93_4448s1210</name>
</gene>
<feature type="compositionally biased region" description="Basic and acidic residues" evidence="1">
    <location>
        <begin position="17"/>
        <end position="27"/>
    </location>
</feature>
<reference evidence="2" key="1">
    <citation type="submission" date="2016-03" db="EMBL/GenBank/DDBJ databases">
        <title>Mechanisms controlling the formation of the plant cell surface in tip-growing cells are functionally conserved among land plants.</title>
        <authorList>
            <person name="Honkanen S."/>
            <person name="Jones V.A."/>
            <person name="Morieri G."/>
            <person name="Champion C."/>
            <person name="Hetherington A.J."/>
            <person name="Kelly S."/>
            <person name="Saint-Marcoux D."/>
            <person name="Proust H."/>
            <person name="Prescott H."/>
            <person name="Dolan L."/>
        </authorList>
    </citation>
    <scope>NUCLEOTIDE SEQUENCE [LARGE SCALE GENOMIC DNA]</scope>
    <source>
        <tissue evidence="2">Whole gametophyte</tissue>
    </source>
</reference>
<dbReference type="AlphaFoldDB" id="A0A176VFW8"/>
<sequence>MLPTENQLEQIQFRSTAAEEGRKEELRPRCRHAMPPLLSLEFPFPELKQPVRDQQSLFMATRSFRRGGGGVGGHWIPTLDWISSRLVSFDVVSRETTRGSSVQLAS</sequence>
<protein>
    <submittedName>
        <fullName evidence="2">Uncharacterized protein</fullName>
    </submittedName>
</protein>
<accession>A0A176VFW8</accession>
<name>A0A176VFW8_MARPO</name>
<proteinExistence type="predicted"/>
<dbReference type="Proteomes" id="UP000077202">
    <property type="component" value="Unassembled WGS sequence"/>
</dbReference>
<dbReference type="EMBL" id="LVLJ01004024">
    <property type="protein sequence ID" value="OAE18686.1"/>
    <property type="molecule type" value="Genomic_DNA"/>
</dbReference>